<protein>
    <submittedName>
        <fullName evidence="2">M48 family metallopeptidase</fullName>
    </submittedName>
</protein>
<sequence length="241" mass="28310">MPQQRTVFYEGNEISYQLEQKPVKNLNLRIHKDCKVYVSANPEVPVNKVDEFVVSKGQYICSAQKKFGEMALYSPKPKQYVSGETFYILGKGVRLKVEQASHNTISSDGVYLNLCIKDPQDFEKKKRMVSHFLDYQCDTTFGEIMSEIYPVFQKYGVAVPVLRLRNMETRWGSCLPRKGIITLNKRLLEAPRYCIEYVVMHEFCHFIHPDHSKHFYAFLTMLMPDWKERKRILDQSATFWL</sequence>
<evidence type="ECO:0000313" key="2">
    <source>
        <dbReference type="EMBL" id="HJD27653.1"/>
    </source>
</evidence>
<gene>
    <name evidence="2" type="ORF">H9914_01435</name>
</gene>
<reference evidence="2" key="1">
    <citation type="journal article" date="2021" name="PeerJ">
        <title>Extensive microbial diversity within the chicken gut microbiome revealed by metagenomics and culture.</title>
        <authorList>
            <person name="Gilroy R."/>
            <person name="Ravi A."/>
            <person name="Getino M."/>
            <person name="Pursley I."/>
            <person name="Horton D.L."/>
            <person name="Alikhan N.F."/>
            <person name="Baker D."/>
            <person name="Gharbi K."/>
            <person name="Hall N."/>
            <person name="Watson M."/>
            <person name="Adriaenssens E.M."/>
            <person name="Foster-Nyarko E."/>
            <person name="Jarju S."/>
            <person name="Secka A."/>
            <person name="Antonio M."/>
            <person name="Oren A."/>
            <person name="Chaudhuri R.R."/>
            <person name="La Ragione R."/>
            <person name="Hildebrand F."/>
            <person name="Pallen M.J."/>
        </authorList>
    </citation>
    <scope>NUCLEOTIDE SEQUENCE</scope>
    <source>
        <strain evidence="2">ChiBcec6-4105</strain>
    </source>
</reference>
<dbReference type="InterPro" id="IPR053136">
    <property type="entry name" value="UTP_pyrophosphatase-like"/>
</dbReference>
<dbReference type="EMBL" id="DWUY01000029">
    <property type="protein sequence ID" value="HJD27653.1"/>
    <property type="molecule type" value="Genomic_DNA"/>
</dbReference>
<accession>A0A9D2QQA3</accession>
<dbReference type="InterPro" id="IPR002725">
    <property type="entry name" value="YgjP-like_metallopeptidase"/>
</dbReference>
<dbReference type="PANTHER" id="PTHR30399:SF1">
    <property type="entry name" value="UTP PYROPHOSPHATASE"/>
    <property type="match status" value="1"/>
</dbReference>
<reference evidence="2" key="2">
    <citation type="submission" date="2021-04" db="EMBL/GenBank/DDBJ databases">
        <authorList>
            <person name="Gilroy R."/>
        </authorList>
    </citation>
    <scope>NUCLEOTIDE SEQUENCE</scope>
    <source>
        <strain evidence="2">ChiBcec6-4105</strain>
    </source>
</reference>
<comment type="caution">
    <text evidence="2">The sequence shown here is derived from an EMBL/GenBank/DDBJ whole genome shotgun (WGS) entry which is preliminary data.</text>
</comment>
<name>A0A9D2QQA3_9FIRM</name>
<dbReference type="Pfam" id="PF01863">
    <property type="entry name" value="YgjP-like"/>
    <property type="match status" value="1"/>
</dbReference>
<evidence type="ECO:0000259" key="1">
    <source>
        <dbReference type="Pfam" id="PF01863"/>
    </source>
</evidence>
<feature type="domain" description="YgjP-like metallopeptidase" evidence="1">
    <location>
        <begin position="24"/>
        <end position="235"/>
    </location>
</feature>
<organism evidence="2 3">
    <name type="scientific">Candidatus Blautia avicola</name>
    <dbReference type="NCBI Taxonomy" id="2838483"/>
    <lineage>
        <taxon>Bacteria</taxon>
        <taxon>Bacillati</taxon>
        <taxon>Bacillota</taxon>
        <taxon>Clostridia</taxon>
        <taxon>Lachnospirales</taxon>
        <taxon>Lachnospiraceae</taxon>
        <taxon>Blautia</taxon>
    </lineage>
</organism>
<evidence type="ECO:0000313" key="3">
    <source>
        <dbReference type="Proteomes" id="UP000823892"/>
    </source>
</evidence>
<dbReference type="AlphaFoldDB" id="A0A9D2QQA3"/>
<dbReference type="Gene3D" id="3.30.2010.10">
    <property type="entry name" value="Metalloproteases ('zincins'), catalytic domain"/>
    <property type="match status" value="1"/>
</dbReference>
<dbReference type="PANTHER" id="PTHR30399">
    <property type="entry name" value="UNCHARACTERIZED PROTEIN YGJP"/>
    <property type="match status" value="1"/>
</dbReference>
<dbReference type="CDD" id="cd07344">
    <property type="entry name" value="M48_yhfN_like"/>
    <property type="match status" value="1"/>
</dbReference>
<proteinExistence type="predicted"/>
<dbReference type="Proteomes" id="UP000823892">
    <property type="component" value="Unassembled WGS sequence"/>
</dbReference>